<evidence type="ECO:0000259" key="4">
    <source>
        <dbReference type="PROSITE" id="PS51786"/>
    </source>
</evidence>
<evidence type="ECO:0000313" key="6">
    <source>
        <dbReference type="Proteomes" id="UP000029640"/>
    </source>
</evidence>
<dbReference type="RefSeq" id="WP_052094280.1">
    <property type="nucleotide sequence ID" value="NZ_KN234747.1"/>
</dbReference>
<dbReference type="eggNOG" id="COG1067">
    <property type="taxonomic scope" value="Bacteria"/>
</dbReference>
<dbReference type="PROSITE" id="PS51786">
    <property type="entry name" value="LON_PROTEOLYTIC"/>
    <property type="match status" value="1"/>
</dbReference>
<name>A0A095VMI1_9GAMM</name>
<proteinExistence type="inferred from homology"/>
<dbReference type="Pfam" id="PF05362">
    <property type="entry name" value="Lon_C"/>
    <property type="match status" value="1"/>
</dbReference>
<keyword evidence="3" id="KW-0175">Coiled coil</keyword>
<dbReference type="SUPFAM" id="SSF54211">
    <property type="entry name" value="Ribosomal protein S5 domain 2-like"/>
    <property type="match status" value="1"/>
</dbReference>
<dbReference type="HOGENOM" id="CLU_014785_0_1_6"/>
<dbReference type="EMBL" id="AUVB01000085">
    <property type="protein sequence ID" value="KGE02667.1"/>
    <property type="molecule type" value="Genomic_DNA"/>
</dbReference>
<dbReference type="GO" id="GO:0004252">
    <property type="term" value="F:serine-type endopeptidase activity"/>
    <property type="evidence" value="ECO:0007669"/>
    <property type="project" value="UniProtKB-UniRule"/>
</dbReference>
<dbReference type="InterPro" id="IPR046843">
    <property type="entry name" value="LonB_AAA-LID"/>
</dbReference>
<dbReference type="InterPro" id="IPR014721">
    <property type="entry name" value="Ribsml_uS5_D2-typ_fold_subgr"/>
</dbReference>
<protein>
    <recommendedName>
        <fullName evidence="2">endopeptidase La</fullName>
        <ecNumber evidence="2">3.4.21.53</ecNumber>
    </recommendedName>
</protein>
<feature type="active site" evidence="2">
    <location>
        <position position="664"/>
    </location>
</feature>
<organism evidence="5 6">
    <name type="scientific">Pseudohaliea rubra DSM 19751</name>
    <dbReference type="NCBI Taxonomy" id="1265313"/>
    <lineage>
        <taxon>Bacteria</taxon>
        <taxon>Pseudomonadati</taxon>
        <taxon>Pseudomonadota</taxon>
        <taxon>Gammaproteobacteria</taxon>
        <taxon>Cellvibrionales</taxon>
        <taxon>Halieaceae</taxon>
        <taxon>Pseudohaliea</taxon>
    </lineage>
</organism>
<dbReference type="GO" id="GO:0004176">
    <property type="term" value="F:ATP-dependent peptidase activity"/>
    <property type="evidence" value="ECO:0007669"/>
    <property type="project" value="UniProtKB-UniRule"/>
</dbReference>
<dbReference type="InterPro" id="IPR046844">
    <property type="entry name" value="Lon-like_helical"/>
</dbReference>
<comment type="similarity">
    <text evidence="2">Belongs to the peptidase S16 family.</text>
</comment>
<keyword evidence="2" id="KW-0720">Serine protease</keyword>
<dbReference type="PATRIC" id="fig|1265313.6.peg.2605"/>
<feature type="coiled-coil region" evidence="3">
    <location>
        <begin position="213"/>
        <end position="240"/>
    </location>
</feature>
<keyword evidence="2 5" id="KW-0378">Hydrolase</keyword>
<accession>A0A095VMI1</accession>
<dbReference type="InterPro" id="IPR020568">
    <property type="entry name" value="Ribosomal_Su5_D2-typ_SF"/>
</dbReference>
<feature type="domain" description="Lon proteolytic" evidence="4">
    <location>
        <begin position="574"/>
        <end position="769"/>
    </location>
</feature>
<dbReference type="InterPro" id="IPR027417">
    <property type="entry name" value="P-loop_NTPase"/>
</dbReference>
<comment type="catalytic activity">
    <reaction evidence="2">
        <text>Hydrolysis of proteins in presence of ATP.</text>
        <dbReference type="EC" id="3.4.21.53"/>
    </reaction>
</comment>
<keyword evidence="6" id="KW-1185">Reference proteome</keyword>
<dbReference type="Gene3D" id="3.30.230.10">
    <property type="match status" value="1"/>
</dbReference>
<evidence type="ECO:0000256" key="3">
    <source>
        <dbReference type="SAM" id="Coils"/>
    </source>
</evidence>
<evidence type="ECO:0000256" key="1">
    <source>
        <dbReference type="ARBA" id="ARBA00022670"/>
    </source>
</evidence>
<feature type="active site" evidence="2">
    <location>
        <position position="707"/>
    </location>
</feature>
<dbReference type="Gene3D" id="3.40.50.300">
    <property type="entry name" value="P-loop containing nucleotide triphosphate hydrolases"/>
    <property type="match status" value="2"/>
</dbReference>
<dbReference type="OrthoDB" id="9758568at2"/>
<comment type="caution">
    <text evidence="5">The sequence shown here is derived from an EMBL/GenBank/DDBJ whole genome shotgun (WGS) entry which is preliminary data.</text>
</comment>
<evidence type="ECO:0000313" key="5">
    <source>
        <dbReference type="EMBL" id="KGE02667.1"/>
    </source>
</evidence>
<dbReference type="PRINTS" id="PR00830">
    <property type="entry name" value="ENDOLAPTASE"/>
</dbReference>
<dbReference type="EC" id="3.4.21.53" evidence="2"/>
<dbReference type="GO" id="GO:0030163">
    <property type="term" value="P:protein catabolic process"/>
    <property type="evidence" value="ECO:0007669"/>
    <property type="project" value="InterPro"/>
</dbReference>
<dbReference type="Pfam" id="PF20436">
    <property type="entry name" value="LonB_AAA-LID"/>
    <property type="match status" value="1"/>
</dbReference>
<dbReference type="Pfam" id="PF13654">
    <property type="entry name" value="AAA_32"/>
    <property type="match status" value="1"/>
</dbReference>
<dbReference type="InterPro" id="IPR008269">
    <property type="entry name" value="Lon_proteolytic"/>
</dbReference>
<dbReference type="STRING" id="1265313.HRUBRA_02645"/>
<dbReference type="Proteomes" id="UP000029640">
    <property type="component" value="Unassembled WGS sequence"/>
</dbReference>
<keyword evidence="1 2" id="KW-0645">Protease</keyword>
<dbReference type="GO" id="GO:0005524">
    <property type="term" value="F:ATP binding"/>
    <property type="evidence" value="ECO:0007669"/>
    <property type="project" value="InterPro"/>
</dbReference>
<evidence type="ECO:0000256" key="2">
    <source>
        <dbReference type="PROSITE-ProRule" id="PRU01122"/>
    </source>
</evidence>
<dbReference type="InterPro" id="IPR027065">
    <property type="entry name" value="Lon_Prtase"/>
</dbReference>
<dbReference type="Pfam" id="PF20437">
    <property type="entry name" value="LonC_helical"/>
    <property type="match status" value="1"/>
</dbReference>
<dbReference type="PANTHER" id="PTHR10046">
    <property type="entry name" value="ATP DEPENDENT LON PROTEASE FAMILY MEMBER"/>
    <property type="match status" value="1"/>
</dbReference>
<reference evidence="5 6" key="1">
    <citation type="journal article" date="2014" name="Genome Announc.">
        <title>Genome Sequence of Gammaproteobacterial Pseudohaliea rubra Type Strain DSM 19751, Isolated from Coastal Seawater of the Mediterranean Sea.</title>
        <authorList>
            <person name="Spring S."/>
            <person name="Fiebig A."/>
            <person name="Riedel T."/>
            <person name="Goker M."/>
            <person name="Klenk H.P."/>
        </authorList>
    </citation>
    <scope>NUCLEOTIDE SEQUENCE [LARGE SCALE GENOMIC DNA]</scope>
    <source>
        <strain evidence="5 6">DSM 19751</strain>
    </source>
</reference>
<dbReference type="AlphaFoldDB" id="A0A095VMI1"/>
<dbReference type="Gene3D" id="1.10.8.60">
    <property type="match status" value="1"/>
</dbReference>
<dbReference type="GO" id="GO:0006508">
    <property type="term" value="P:proteolysis"/>
    <property type="evidence" value="ECO:0007669"/>
    <property type="project" value="UniProtKB-KW"/>
</dbReference>
<dbReference type="InterPro" id="IPR041699">
    <property type="entry name" value="AAA_32"/>
</dbReference>
<sequence>MTDSLRERAPAPAAEPLPADALYRSCPLEPLGFDSTAELEPLAFELGQERALEALDFGLAVDGHGFNIFLAGSTGSGRRELLQGLLERQRAARAEAPEDWCYVNNFDDPGKPLALRLPPGRGRQLRSAMAEAVEELLTILPATFQGDEYQTRVQELGEHFQERESEAFQALAEKASEQGVAMLKTPSGYTLAPLKDGEVLAPAAFEKLPEAERKATLEAIDRLKEELKSVVRQLPGWKKESLDRFRELNSDFCRQAVAPVFERLRADYRDLPAVLAWLATVEAAAMEEAESFTQQREDSAIPDNLHQRVREFPQYSINVLIDHADSDGPPVVHEDNPTFANLLGRAEQVAKMGTLVTDFTMVKAGALHRANGGYLVLEAEKVLSSPFAWTALKRTLRAREIRIQSLDQAFSFATTVQLEPEPIPLAVKVILLGDYLTWFLLQEYDPEFATLFKITADMAPDVARSQDSTRLFARLLATVQRRDGLLPIERDGVARCVELAARLTGDGGRLDLHQGRLGKLLAEADFLARRAGAEAVRAEHVSAAVAAADRRLGQWQERAREQILRERTLVATDGDAVGQVNGLAVHALGEYRFGLPTRITATARLGSGKVLDIEREVDLGGKVHSKAVLIISALLANRWARERPLPLAATLVFEQSYGGIEGDSASVAELAALVSAIAEVPLRQDLAVTGSLNQHGAVQPIGGINEKIEGFFDLCAARGLSGSQGVVMPAANRDHLMLADRVRAAVDDGRFHVYAVASVDEALALLTGVAGGALDAAMDERIDALLARARYYARNSPGEQDDD</sequence>
<gene>
    <name evidence="5" type="ORF">HRUBRA_02645</name>
</gene>